<evidence type="ECO:0000313" key="2">
    <source>
        <dbReference type="Proteomes" id="UP000069940"/>
    </source>
</evidence>
<evidence type="ECO:0000313" key="1">
    <source>
        <dbReference type="EnsemblMetazoa" id="AALFPA23_018464.P27076"/>
    </source>
</evidence>
<dbReference type="InterPro" id="IPR043502">
    <property type="entry name" value="DNA/RNA_pol_sf"/>
</dbReference>
<reference evidence="1" key="2">
    <citation type="submission" date="2025-05" db="UniProtKB">
        <authorList>
            <consortium name="EnsemblMetazoa"/>
        </authorList>
    </citation>
    <scope>IDENTIFICATION</scope>
    <source>
        <strain evidence="1">Foshan</strain>
    </source>
</reference>
<dbReference type="CDD" id="cd01644">
    <property type="entry name" value="RT_pepA17"/>
    <property type="match status" value="1"/>
</dbReference>
<evidence type="ECO:0008006" key="3">
    <source>
        <dbReference type="Google" id="ProtNLM"/>
    </source>
</evidence>
<dbReference type="RefSeq" id="XP_029715105.2">
    <property type="nucleotide sequence ID" value="XM_029859245.2"/>
</dbReference>
<keyword evidence="2" id="KW-1185">Reference proteome</keyword>
<organism evidence="1 2">
    <name type="scientific">Aedes albopictus</name>
    <name type="common">Asian tiger mosquito</name>
    <name type="synonym">Stegomyia albopicta</name>
    <dbReference type="NCBI Taxonomy" id="7160"/>
    <lineage>
        <taxon>Eukaryota</taxon>
        <taxon>Metazoa</taxon>
        <taxon>Ecdysozoa</taxon>
        <taxon>Arthropoda</taxon>
        <taxon>Hexapoda</taxon>
        <taxon>Insecta</taxon>
        <taxon>Pterygota</taxon>
        <taxon>Neoptera</taxon>
        <taxon>Endopterygota</taxon>
        <taxon>Diptera</taxon>
        <taxon>Nematocera</taxon>
        <taxon>Culicoidea</taxon>
        <taxon>Culicidae</taxon>
        <taxon>Culicinae</taxon>
        <taxon>Aedini</taxon>
        <taxon>Aedes</taxon>
        <taxon>Stegomyia</taxon>
    </lineage>
</organism>
<proteinExistence type="predicted"/>
<dbReference type="PANTHER" id="PTHR47331:SF4">
    <property type="entry name" value="PEPTIDASE S1 DOMAIN-CONTAINING PROTEIN"/>
    <property type="match status" value="1"/>
</dbReference>
<dbReference type="SUPFAM" id="SSF56672">
    <property type="entry name" value="DNA/RNA polymerases"/>
    <property type="match status" value="1"/>
</dbReference>
<reference evidence="2" key="1">
    <citation type="journal article" date="2015" name="Proc. Natl. Acad. Sci. U.S.A.">
        <title>Genome sequence of the Asian Tiger mosquito, Aedes albopictus, reveals insights into its biology, genetics, and evolution.</title>
        <authorList>
            <person name="Chen X.G."/>
            <person name="Jiang X."/>
            <person name="Gu J."/>
            <person name="Xu M."/>
            <person name="Wu Y."/>
            <person name="Deng Y."/>
            <person name="Zhang C."/>
            <person name="Bonizzoni M."/>
            <person name="Dermauw W."/>
            <person name="Vontas J."/>
            <person name="Armbruster P."/>
            <person name="Huang X."/>
            <person name="Yang Y."/>
            <person name="Zhang H."/>
            <person name="He W."/>
            <person name="Peng H."/>
            <person name="Liu Y."/>
            <person name="Wu K."/>
            <person name="Chen J."/>
            <person name="Lirakis M."/>
            <person name="Topalis P."/>
            <person name="Van Leeuwen T."/>
            <person name="Hall A.B."/>
            <person name="Jiang X."/>
            <person name="Thorpe C."/>
            <person name="Mueller R.L."/>
            <person name="Sun C."/>
            <person name="Waterhouse R.M."/>
            <person name="Yan G."/>
            <person name="Tu Z.J."/>
            <person name="Fang X."/>
            <person name="James A.A."/>
        </authorList>
    </citation>
    <scope>NUCLEOTIDE SEQUENCE [LARGE SCALE GENOMIC DNA]</scope>
    <source>
        <strain evidence="2">Foshan</strain>
    </source>
</reference>
<name>A0ABM1ZH69_AEDAL</name>
<dbReference type="InterPro" id="IPR008042">
    <property type="entry name" value="Retrotrans_Pao"/>
</dbReference>
<sequence length="537" mass="60905">MYCDFMADYLELGHMERIPDNEIEMPSDQRFYYPHHAVLRSESLTTKLRVVFDGSSKTETGVSLNDRLLVGPKITEDVPVVFSRFRTYVVAFTADAEKMYRQVKVRKEDADYQRIVWSPEPGQPLEHYRLLTVTYGSSCAPYLAVESLRQAGRDSQAQFPDAADRISKNFYVDDLLSGANSLEEAVKLRNEIIQVTSAAGFTLRKWSSNDPRLFNESAEADAAVPLHLTPEADAVKALGIQWYPETDTFGYQLKMDLDKRNTKRQMLSDTARLFDPLGWLAPVIVRIKILYQSLWLQDLLWDDPLPAAVEIEWNNIKADLQSIEKIRIPRWIPNHGGKVQLLGFADASEAAYAAVVYARSTDQNGKVFVSLVASKTKVAPIQQVSLPRLELNAAVLLTDLMKLLLQSLSHLEVTCFAWTDSEIVLGWLSSHPRKWKTYVANRTSTILEFLPRSSWNHIASGDNPADCASRGLYPKDLVEFNLWWKGPTWLYQADETWEHQSVAEPPETVLIKFSWQSRKATIRGPRSHSPAGEEGPI</sequence>
<dbReference type="Proteomes" id="UP000069940">
    <property type="component" value="Unassembled WGS sequence"/>
</dbReference>
<dbReference type="PANTHER" id="PTHR47331">
    <property type="entry name" value="PHD-TYPE DOMAIN-CONTAINING PROTEIN"/>
    <property type="match status" value="1"/>
</dbReference>
<accession>A0ABM1ZH69</accession>
<dbReference type="Pfam" id="PF05380">
    <property type="entry name" value="Peptidase_A17"/>
    <property type="match status" value="1"/>
</dbReference>
<dbReference type="GeneID" id="115258813"/>
<dbReference type="EnsemblMetazoa" id="AALFPA23_018464.R27076">
    <property type="protein sequence ID" value="AALFPA23_018464.P27076"/>
    <property type="gene ID" value="AALFPA23_018464"/>
</dbReference>
<protein>
    <recommendedName>
        <fullName evidence="3">Peptidase aspartic putative domain-containing protein</fullName>
    </recommendedName>
</protein>